<accession>A0ABS5UC27</accession>
<dbReference type="SMART" id="SM01152">
    <property type="entry name" value="DUF167"/>
    <property type="match status" value="1"/>
</dbReference>
<dbReference type="EMBL" id="JAHDYS010000018">
    <property type="protein sequence ID" value="MBT1073229.1"/>
    <property type="molecule type" value="Genomic_DNA"/>
</dbReference>
<organism evidence="3 4">
    <name type="scientific">Pelotalea chapellei</name>
    <dbReference type="NCBI Taxonomy" id="44671"/>
    <lineage>
        <taxon>Bacteria</taxon>
        <taxon>Pseudomonadati</taxon>
        <taxon>Thermodesulfobacteriota</taxon>
        <taxon>Desulfuromonadia</taxon>
        <taxon>Geobacterales</taxon>
        <taxon>Geobacteraceae</taxon>
        <taxon>Pelotalea</taxon>
    </lineage>
</organism>
<proteinExistence type="inferred from homology"/>
<dbReference type="PANTHER" id="PTHR13420">
    <property type="entry name" value="UPF0235 PROTEIN C15ORF40"/>
    <property type="match status" value="1"/>
</dbReference>
<keyword evidence="4" id="KW-1185">Reference proteome</keyword>
<sequence>MIRPEHSLCSVTDGGVFLTLHIQPRASKNEVCGIQNNALKVRLTSPPVDGAANKMCRKFLADLFKVPQSAVEIISGETSRHKRVLIATDDPEKLCKSVDSLITPH</sequence>
<evidence type="ECO:0000256" key="2">
    <source>
        <dbReference type="HAMAP-Rule" id="MF_00634"/>
    </source>
</evidence>
<dbReference type="PANTHER" id="PTHR13420:SF7">
    <property type="entry name" value="UPF0235 PROTEIN C15ORF40"/>
    <property type="match status" value="1"/>
</dbReference>
<evidence type="ECO:0000313" key="3">
    <source>
        <dbReference type="EMBL" id="MBT1073229.1"/>
    </source>
</evidence>
<dbReference type="InterPro" id="IPR036591">
    <property type="entry name" value="YggU-like_sf"/>
</dbReference>
<reference evidence="3 4" key="1">
    <citation type="submission" date="2021-05" db="EMBL/GenBank/DDBJ databases">
        <title>The draft genome of Geobacter chapellei DSM 13688.</title>
        <authorList>
            <person name="Xu Z."/>
            <person name="Masuda Y."/>
            <person name="Itoh H."/>
            <person name="Senoo K."/>
        </authorList>
    </citation>
    <scope>NUCLEOTIDE SEQUENCE [LARGE SCALE GENOMIC DNA]</scope>
    <source>
        <strain evidence="3 4">DSM 13688</strain>
    </source>
</reference>
<evidence type="ECO:0000256" key="1">
    <source>
        <dbReference type="ARBA" id="ARBA00010364"/>
    </source>
</evidence>
<comment type="caution">
    <text evidence="3">The sequence shown here is derived from an EMBL/GenBank/DDBJ whole genome shotgun (WGS) entry which is preliminary data.</text>
</comment>
<dbReference type="InterPro" id="IPR003746">
    <property type="entry name" value="DUF167"/>
</dbReference>
<dbReference type="NCBIfam" id="TIGR00251">
    <property type="entry name" value="DUF167 family protein"/>
    <property type="match status" value="1"/>
</dbReference>
<dbReference type="Proteomes" id="UP000784128">
    <property type="component" value="Unassembled WGS sequence"/>
</dbReference>
<dbReference type="Gene3D" id="3.30.1200.10">
    <property type="entry name" value="YggU-like"/>
    <property type="match status" value="1"/>
</dbReference>
<evidence type="ECO:0000313" key="4">
    <source>
        <dbReference type="Proteomes" id="UP000784128"/>
    </source>
</evidence>
<dbReference type="Pfam" id="PF02594">
    <property type="entry name" value="DUF167"/>
    <property type="match status" value="1"/>
</dbReference>
<gene>
    <name evidence="3" type="ORF">KJB30_15650</name>
</gene>
<comment type="similarity">
    <text evidence="1 2">Belongs to the UPF0235 family.</text>
</comment>
<name>A0ABS5UC27_9BACT</name>
<dbReference type="HAMAP" id="MF_00634">
    <property type="entry name" value="UPF0235"/>
    <property type="match status" value="1"/>
</dbReference>
<protein>
    <recommendedName>
        <fullName evidence="2">UPF0235 protein KJB30_15650</fullName>
    </recommendedName>
</protein>
<dbReference type="SUPFAM" id="SSF69786">
    <property type="entry name" value="YggU-like"/>
    <property type="match status" value="1"/>
</dbReference>